<evidence type="ECO:0000259" key="2">
    <source>
        <dbReference type="Pfam" id="PF01471"/>
    </source>
</evidence>
<feature type="signal peptide" evidence="1">
    <location>
        <begin position="1"/>
        <end position="28"/>
    </location>
</feature>
<sequence length="185" mass="20340">MKKKLLAVIPTIMLVATPLTMGVSTVDAAPTANSQTVEAKSETSPTLRIGSQSSYVDNLQQSLKDVKYHTSVDGIFGSKTQTMVKQFQSDHNLSPDGIVGPLTWAALDQNKVERQQFTVDDAIALGQKELGQNIVFSGDGRLVKDSKNQSYYRLKGANKDWMDDGGTGTIGWFHIYKDGRVEEER</sequence>
<evidence type="ECO:0000256" key="1">
    <source>
        <dbReference type="SAM" id="SignalP"/>
    </source>
</evidence>
<reference evidence="3" key="1">
    <citation type="submission" date="2020-09" db="EMBL/GenBank/DDBJ databases">
        <title>A novel bacterium of genus Bacillus, isolated from South China Sea.</title>
        <authorList>
            <person name="Huang H."/>
            <person name="Mo K."/>
            <person name="Hu Y."/>
        </authorList>
    </citation>
    <scope>NUCLEOTIDE SEQUENCE</scope>
    <source>
        <strain evidence="3">IB182487</strain>
    </source>
</reference>
<dbReference type="Pfam" id="PF01471">
    <property type="entry name" value="PG_binding_1"/>
    <property type="match status" value="1"/>
</dbReference>
<dbReference type="EMBL" id="JACXAI010000043">
    <property type="protein sequence ID" value="MBD1383087.1"/>
    <property type="molecule type" value="Genomic_DNA"/>
</dbReference>
<dbReference type="InterPro" id="IPR036365">
    <property type="entry name" value="PGBD-like_sf"/>
</dbReference>
<organism evidence="3 4">
    <name type="scientific">Metabacillus arenae</name>
    <dbReference type="NCBI Taxonomy" id="2771434"/>
    <lineage>
        <taxon>Bacteria</taxon>
        <taxon>Bacillati</taxon>
        <taxon>Bacillota</taxon>
        <taxon>Bacilli</taxon>
        <taxon>Bacillales</taxon>
        <taxon>Bacillaceae</taxon>
        <taxon>Metabacillus</taxon>
    </lineage>
</organism>
<evidence type="ECO:0000313" key="3">
    <source>
        <dbReference type="EMBL" id="MBD1383087.1"/>
    </source>
</evidence>
<dbReference type="RefSeq" id="WP_191161899.1">
    <property type="nucleotide sequence ID" value="NZ_JACXAI010000043.1"/>
</dbReference>
<dbReference type="Gene3D" id="1.10.101.10">
    <property type="entry name" value="PGBD-like superfamily/PGBD"/>
    <property type="match status" value="1"/>
</dbReference>
<dbReference type="InterPro" id="IPR002477">
    <property type="entry name" value="Peptidoglycan-bd-like"/>
</dbReference>
<gene>
    <name evidence="3" type="ORF">IC621_23060</name>
</gene>
<dbReference type="AlphaFoldDB" id="A0A926S0A8"/>
<name>A0A926S0A8_9BACI</name>
<evidence type="ECO:0000313" key="4">
    <source>
        <dbReference type="Proteomes" id="UP000626844"/>
    </source>
</evidence>
<feature type="chain" id="PRO_5037576296" evidence="1">
    <location>
        <begin position="29"/>
        <end position="185"/>
    </location>
</feature>
<dbReference type="InterPro" id="IPR036366">
    <property type="entry name" value="PGBDSf"/>
</dbReference>
<accession>A0A926S0A8</accession>
<keyword evidence="4" id="KW-1185">Reference proteome</keyword>
<protein>
    <submittedName>
        <fullName evidence="3">Peptidoglycan-binding protein</fullName>
    </submittedName>
</protein>
<dbReference type="Proteomes" id="UP000626844">
    <property type="component" value="Unassembled WGS sequence"/>
</dbReference>
<dbReference type="SUPFAM" id="SSF47090">
    <property type="entry name" value="PGBD-like"/>
    <property type="match status" value="1"/>
</dbReference>
<keyword evidence="1" id="KW-0732">Signal</keyword>
<feature type="domain" description="Peptidoglycan binding-like" evidence="2">
    <location>
        <begin position="54"/>
        <end position="107"/>
    </location>
</feature>
<proteinExistence type="predicted"/>
<comment type="caution">
    <text evidence="3">The sequence shown here is derived from an EMBL/GenBank/DDBJ whole genome shotgun (WGS) entry which is preliminary data.</text>
</comment>